<dbReference type="GO" id="GO:0003677">
    <property type="term" value="F:DNA binding"/>
    <property type="evidence" value="ECO:0007669"/>
    <property type="project" value="InterPro"/>
</dbReference>
<dbReference type="InterPro" id="IPR013759">
    <property type="entry name" value="Topo_IIA_B_C"/>
</dbReference>
<feature type="non-terminal residue" evidence="2">
    <location>
        <position position="1"/>
    </location>
</feature>
<dbReference type="AlphaFoldDB" id="X1BYH2"/>
<protein>
    <recommendedName>
        <fullName evidence="1">DNA gyrase B subunit C-terminal domain-containing protein</fullName>
    </recommendedName>
</protein>
<name>X1BYH2_9ZZZZ</name>
<feature type="domain" description="DNA gyrase B subunit C-terminal" evidence="1">
    <location>
        <begin position="1"/>
        <end position="43"/>
    </location>
</feature>
<accession>X1BYH2</accession>
<dbReference type="InterPro" id="IPR002288">
    <property type="entry name" value="DNA_gyrase_B_C"/>
</dbReference>
<dbReference type="Pfam" id="PF00986">
    <property type="entry name" value="DNA_gyraseB_C"/>
    <property type="match status" value="1"/>
</dbReference>
<proteinExistence type="predicted"/>
<evidence type="ECO:0000259" key="1">
    <source>
        <dbReference type="Pfam" id="PF00986"/>
    </source>
</evidence>
<reference evidence="2" key="1">
    <citation type="journal article" date="2014" name="Front. Microbiol.">
        <title>High frequency of phylogenetically diverse reductive dehalogenase-homologous genes in deep subseafloor sedimentary metagenomes.</title>
        <authorList>
            <person name="Kawai M."/>
            <person name="Futagami T."/>
            <person name="Toyoda A."/>
            <person name="Takaki Y."/>
            <person name="Nishi S."/>
            <person name="Hori S."/>
            <person name="Arai W."/>
            <person name="Tsubouchi T."/>
            <person name="Morono Y."/>
            <person name="Uchiyama I."/>
            <person name="Ito T."/>
            <person name="Fujiyama A."/>
            <person name="Inagaki F."/>
            <person name="Takami H."/>
        </authorList>
    </citation>
    <scope>NUCLEOTIDE SEQUENCE</scope>
    <source>
        <strain evidence="2">Expedition CK06-06</strain>
    </source>
</reference>
<dbReference type="EMBL" id="BART01029408">
    <property type="protein sequence ID" value="GAH00876.1"/>
    <property type="molecule type" value="Genomic_DNA"/>
</dbReference>
<dbReference type="GO" id="GO:0005524">
    <property type="term" value="F:ATP binding"/>
    <property type="evidence" value="ECO:0007669"/>
    <property type="project" value="InterPro"/>
</dbReference>
<dbReference type="GO" id="GO:0006265">
    <property type="term" value="P:DNA topological change"/>
    <property type="evidence" value="ECO:0007669"/>
    <property type="project" value="InterPro"/>
</dbReference>
<comment type="caution">
    <text evidence="2">The sequence shown here is derived from an EMBL/GenBank/DDBJ whole genome shotgun (WGS) entry which is preliminary data.</text>
</comment>
<dbReference type="Gene3D" id="3.40.50.670">
    <property type="match status" value="1"/>
</dbReference>
<sequence length="54" mass="6158">KKTTMDPKSRMALQVTIEDAARTNEAFDTLLGREPAKRYAFIQENAVFVREIDA</sequence>
<dbReference type="GO" id="GO:0003918">
    <property type="term" value="F:DNA topoisomerase type II (double strand cut, ATP-hydrolyzing) activity"/>
    <property type="evidence" value="ECO:0007669"/>
    <property type="project" value="InterPro"/>
</dbReference>
<organism evidence="2">
    <name type="scientific">marine sediment metagenome</name>
    <dbReference type="NCBI Taxonomy" id="412755"/>
    <lineage>
        <taxon>unclassified sequences</taxon>
        <taxon>metagenomes</taxon>
        <taxon>ecological metagenomes</taxon>
    </lineage>
</organism>
<evidence type="ECO:0000313" key="2">
    <source>
        <dbReference type="EMBL" id="GAH00876.1"/>
    </source>
</evidence>
<gene>
    <name evidence="2" type="ORF">S01H4_51611</name>
</gene>